<evidence type="ECO:0000313" key="3">
    <source>
        <dbReference type="Proteomes" id="UP000828390"/>
    </source>
</evidence>
<sequence length="55" mass="5960">MDSEEEDSEQTPLLNKMGSSVNYASNSIPLLREGESVEEKPLDADGYVVIANNCA</sequence>
<protein>
    <submittedName>
        <fullName evidence="2">Uncharacterized protein</fullName>
    </submittedName>
</protein>
<evidence type="ECO:0000256" key="1">
    <source>
        <dbReference type="SAM" id="MobiDB-lite"/>
    </source>
</evidence>
<dbReference type="EMBL" id="JAIWYP010000009">
    <property type="protein sequence ID" value="KAH3769827.1"/>
    <property type="molecule type" value="Genomic_DNA"/>
</dbReference>
<accession>A0A9D4DXF0</accession>
<keyword evidence="3" id="KW-1185">Reference proteome</keyword>
<gene>
    <name evidence="2" type="ORF">DPMN_171104</name>
</gene>
<dbReference type="Proteomes" id="UP000828390">
    <property type="component" value="Unassembled WGS sequence"/>
</dbReference>
<proteinExistence type="predicted"/>
<name>A0A9D4DXF0_DREPO</name>
<feature type="compositionally biased region" description="Polar residues" evidence="1">
    <location>
        <begin position="10"/>
        <end position="21"/>
    </location>
</feature>
<organism evidence="2 3">
    <name type="scientific">Dreissena polymorpha</name>
    <name type="common">Zebra mussel</name>
    <name type="synonym">Mytilus polymorpha</name>
    <dbReference type="NCBI Taxonomy" id="45954"/>
    <lineage>
        <taxon>Eukaryota</taxon>
        <taxon>Metazoa</taxon>
        <taxon>Spiralia</taxon>
        <taxon>Lophotrochozoa</taxon>
        <taxon>Mollusca</taxon>
        <taxon>Bivalvia</taxon>
        <taxon>Autobranchia</taxon>
        <taxon>Heteroconchia</taxon>
        <taxon>Euheterodonta</taxon>
        <taxon>Imparidentia</taxon>
        <taxon>Neoheterodontei</taxon>
        <taxon>Myida</taxon>
        <taxon>Dreissenoidea</taxon>
        <taxon>Dreissenidae</taxon>
        <taxon>Dreissena</taxon>
    </lineage>
</organism>
<comment type="caution">
    <text evidence="2">The sequence shown here is derived from an EMBL/GenBank/DDBJ whole genome shotgun (WGS) entry which is preliminary data.</text>
</comment>
<dbReference type="AlphaFoldDB" id="A0A9D4DXF0"/>
<evidence type="ECO:0000313" key="2">
    <source>
        <dbReference type="EMBL" id="KAH3769827.1"/>
    </source>
</evidence>
<reference evidence="2" key="1">
    <citation type="journal article" date="2019" name="bioRxiv">
        <title>The Genome of the Zebra Mussel, Dreissena polymorpha: A Resource for Invasive Species Research.</title>
        <authorList>
            <person name="McCartney M.A."/>
            <person name="Auch B."/>
            <person name="Kono T."/>
            <person name="Mallez S."/>
            <person name="Zhang Y."/>
            <person name="Obille A."/>
            <person name="Becker A."/>
            <person name="Abrahante J.E."/>
            <person name="Garbe J."/>
            <person name="Badalamenti J.P."/>
            <person name="Herman A."/>
            <person name="Mangelson H."/>
            <person name="Liachko I."/>
            <person name="Sullivan S."/>
            <person name="Sone E.D."/>
            <person name="Koren S."/>
            <person name="Silverstein K.A.T."/>
            <person name="Beckman K.B."/>
            <person name="Gohl D.M."/>
        </authorList>
    </citation>
    <scope>NUCLEOTIDE SEQUENCE</scope>
    <source>
        <strain evidence="2">Duluth1</strain>
        <tissue evidence="2">Whole animal</tissue>
    </source>
</reference>
<reference evidence="2" key="2">
    <citation type="submission" date="2020-11" db="EMBL/GenBank/DDBJ databases">
        <authorList>
            <person name="McCartney M.A."/>
            <person name="Auch B."/>
            <person name="Kono T."/>
            <person name="Mallez S."/>
            <person name="Becker A."/>
            <person name="Gohl D.M."/>
            <person name="Silverstein K.A.T."/>
            <person name="Koren S."/>
            <person name="Bechman K.B."/>
            <person name="Herman A."/>
            <person name="Abrahante J.E."/>
            <person name="Garbe J."/>
        </authorList>
    </citation>
    <scope>NUCLEOTIDE SEQUENCE</scope>
    <source>
        <strain evidence="2">Duluth1</strain>
        <tissue evidence="2">Whole animal</tissue>
    </source>
</reference>
<feature type="region of interest" description="Disordered" evidence="1">
    <location>
        <begin position="1"/>
        <end position="21"/>
    </location>
</feature>